<dbReference type="AlphaFoldDB" id="A0A8J5GKT8"/>
<sequence>MLSSFPHDCFIFRSTFRFGVEHGHSFAIALCRGYESPSLSASFRNLHMHAAPAVVLINFQSIASLLNLYINLKMSKLRVLDFQYNLDKGLKVFKSLSALRDSKVSDLFVRYEPNEVELRKVFDKISNQKDKIDEGDLERLVKMTHTCHLQSNEKKKVCEAEEEAKRMLWAADLNKDGVVDFGEFMEVNRKGGVRSSEIKSAFWMFDQDGDGRISAADIQKMMVRLGESCSLEDCKRMVRHVDKNQDGVVDMDEFMEMMTSTMKLM</sequence>
<keyword evidence="5" id="KW-1133">Transmembrane helix</keyword>
<dbReference type="InterPro" id="IPR039647">
    <property type="entry name" value="EF_hand_pair_protein_CML-like"/>
</dbReference>
<dbReference type="Pfam" id="PF13499">
    <property type="entry name" value="EF-hand_7"/>
    <property type="match status" value="1"/>
</dbReference>
<dbReference type="InterPro" id="IPR018247">
    <property type="entry name" value="EF_Hand_1_Ca_BS"/>
</dbReference>
<reference evidence="7 8" key="1">
    <citation type="submission" date="2020-08" db="EMBL/GenBank/DDBJ databases">
        <title>Plant Genome Project.</title>
        <authorList>
            <person name="Zhang R.-G."/>
        </authorList>
    </citation>
    <scope>NUCLEOTIDE SEQUENCE [LARGE SCALE GENOMIC DNA]</scope>
    <source>
        <tissue evidence="7">Rhizome</tissue>
    </source>
</reference>
<keyword evidence="3" id="KW-0677">Repeat</keyword>
<organism evidence="7 8">
    <name type="scientific">Zingiber officinale</name>
    <name type="common">Ginger</name>
    <name type="synonym">Amomum zingiber</name>
    <dbReference type="NCBI Taxonomy" id="94328"/>
    <lineage>
        <taxon>Eukaryota</taxon>
        <taxon>Viridiplantae</taxon>
        <taxon>Streptophyta</taxon>
        <taxon>Embryophyta</taxon>
        <taxon>Tracheophyta</taxon>
        <taxon>Spermatophyta</taxon>
        <taxon>Magnoliopsida</taxon>
        <taxon>Liliopsida</taxon>
        <taxon>Zingiberales</taxon>
        <taxon>Zingiberaceae</taxon>
        <taxon>Zingiber</taxon>
    </lineage>
</organism>
<keyword evidence="5" id="KW-0472">Membrane</keyword>
<dbReference type="SMART" id="SM00054">
    <property type="entry name" value="EFh"/>
    <property type="match status" value="3"/>
</dbReference>
<evidence type="ECO:0000256" key="1">
    <source>
        <dbReference type="ARBA" id="ARBA00003291"/>
    </source>
</evidence>
<keyword evidence="8" id="KW-1185">Reference proteome</keyword>
<name>A0A8J5GKT8_ZINOF</name>
<proteinExistence type="predicted"/>
<dbReference type="InterPro" id="IPR002048">
    <property type="entry name" value="EF_hand_dom"/>
</dbReference>
<dbReference type="Pfam" id="PF13833">
    <property type="entry name" value="EF-hand_8"/>
    <property type="match status" value="1"/>
</dbReference>
<evidence type="ECO:0000259" key="6">
    <source>
        <dbReference type="PROSITE" id="PS50222"/>
    </source>
</evidence>
<keyword evidence="2" id="KW-0479">Metal-binding</keyword>
<dbReference type="InterPro" id="IPR011992">
    <property type="entry name" value="EF-hand-dom_pair"/>
</dbReference>
<accession>A0A8J5GKT8</accession>
<gene>
    <name evidence="7" type="ORF">ZIOFF_033574</name>
</gene>
<keyword evidence="5" id="KW-0812">Transmembrane</keyword>
<dbReference type="CDD" id="cd00051">
    <property type="entry name" value="EFh"/>
    <property type="match status" value="1"/>
</dbReference>
<comment type="function">
    <text evidence="1">Potential calcium sensor.</text>
</comment>
<dbReference type="Gene3D" id="1.10.238.10">
    <property type="entry name" value="EF-hand"/>
    <property type="match status" value="2"/>
</dbReference>
<evidence type="ECO:0000313" key="8">
    <source>
        <dbReference type="Proteomes" id="UP000734854"/>
    </source>
</evidence>
<feature type="domain" description="EF-hand" evidence="6">
    <location>
        <begin position="193"/>
        <end position="228"/>
    </location>
</feature>
<evidence type="ECO:0000256" key="2">
    <source>
        <dbReference type="ARBA" id="ARBA00022723"/>
    </source>
</evidence>
<dbReference type="FunFam" id="1.10.238.10:FF:000089">
    <property type="entry name" value="calmodulin-like protein 3"/>
    <property type="match status" value="1"/>
</dbReference>
<dbReference type="GO" id="GO:0005509">
    <property type="term" value="F:calcium ion binding"/>
    <property type="evidence" value="ECO:0007669"/>
    <property type="project" value="InterPro"/>
</dbReference>
<comment type="caution">
    <text evidence="7">The sequence shown here is derived from an EMBL/GenBank/DDBJ whole genome shotgun (WGS) entry which is preliminary data.</text>
</comment>
<evidence type="ECO:0000256" key="3">
    <source>
        <dbReference type="ARBA" id="ARBA00022737"/>
    </source>
</evidence>
<feature type="transmembrane region" description="Helical" evidence="5">
    <location>
        <begin position="50"/>
        <end position="70"/>
    </location>
</feature>
<dbReference type="PROSITE" id="PS00018">
    <property type="entry name" value="EF_HAND_1"/>
    <property type="match status" value="2"/>
</dbReference>
<dbReference type="EMBL" id="JACMSC010000009">
    <property type="protein sequence ID" value="KAG6508202.1"/>
    <property type="molecule type" value="Genomic_DNA"/>
</dbReference>
<evidence type="ECO:0000256" key="5">
    <source>
        <dbReference type="SAM" id="Phobius"/>
    </source>
</evidence>
<evidence type="ECO:0000313" key="7">
    <source>
        <dbReference type="EMBL" id="KAG6508202.1"/>
    </source>
</evidence>
<evidence type="ECO:0000256" key="4">
    <source>
        <dbReference type="ARBA" id="ARBA00022837"/>
    </source>
</evidence>
<keyword evidence="4" id="KW-0106">Calcium</keyword>
<dbReference type="PROSITE" id="PS50222">
    <property type="entry name" value="EF_HAND_2"/>
    <property type="match status" value="2"/>
</dbReference>
<feature type="domain" description="EF-hand" evidence="6">
    <location>
        <begin position="229"/>
        <end position="264"/>
    </location>
</feature>
<protein>
    <recommendedName>
        <fullName evidence="6">EF-hand domain-containing protein</fullName>
    </recommendedName>
</protein>
<dbReference type="PANTHER" id="PTHR10891">
    <property type="entry name" value="EF-HAND CALCIUM-BINDING DOMAIN CONTAINING PROTEIN"/>
    <property type="match status" value="1"/>
</dbReference>
<dbReference type="SUPFAM" id="SSF47473">
    <property type="entry name" value="EF-hand"/>
    <property type="match status" value="1"/>
</dbReference>
<dbReference type="Proteomes" id="UP000734854">
    <property type="component" value="Unassembled WGS sequence"/>
</dbReference>